<sequence>MTGGEGGLRPQSFGLPPGYFDTEDGQGLLARIRALDGARVLVAVAGAPGSGKSTLAEALVGRLEDAVLVPMDGFHLDDRVLSARGLLARKGAVETFDAEGFASLVQRLAVPNSEVIFPVFDRSREIAVAGAGVVSPRHRIVVVEGNYLLLDRAPWNGLRYDLRVWLDVPVPELERRLTARWQGFDKDADQIAAHLENDLANARFVKRQSRWADLSIPQALHQNPGEG</sequence>
<organism evidence="1 2">
    <name type="scientific">Paracoccus acridae</name>
    <dbReference type="NCBI Taxonomy" id="1795310"/>
    <lineage>
        <taxon>Bacteria</taxon>
        <taxon>Pseudomonadati</taxon>
        <taxon>Pseudomonadota</taxon>
        <taxon>Alphaproteobacteria</taxon>
        <taxon>Rhodobacterales</taxon>
        <taxon>Paracoccaceae</taxon>
        <taxon>Paracoccus</taxon>
    </lineage>
</organism>
<proteinExistence type="predicted"/>
<keyword evidence="2" id="KW-1185">Reference proteome</keyword>
<reference evidence="2" key="1">
    <citation type="journal article" date="2019" name="Int. J. Syst. Evol. Microbiol.">
        <title>The Global Catalogue of Microorganisms (GCM) 10K type strain sequencing project: providing services to taxonomists for standard genome sequencing and annotation.</title>
        <authorList>
            <consortium name="The Broad Institute Genomics Platform"/>
            <consortium name="The Broad Institute Genome Sequencing Center for Infectious Disease"/>
            <person name="Wu L."/>
            <person name="Ma J."/>
        </authorList>
    </citation>
    <scope>NUCLEOTIDE SEQUENCE [LARGE SCALE GENOMIC DNA]</scope>
    <source>
        <strain evidence="2">CGMCC 1.15419</strain>
    </source>
</reference>
<evidence type="ECO:0000313" key="2">
    <source>
        <dbReference type="Proteomes" id="UP000640509"/>
    </source>
</evidence>
<dbReference type="PRINTS" id="PR00988">
    <property type="entry name" value="URIDINKINASE"/>
</dbReference>
<dbReference type="InterPro" id="IPR027417">
    <property type="entry name" value="P-loop_NTPase"/>
</dbReference>
<dbReference type="SUPFAM" id="SSF52540">
    <property type="entry name" value="P-loop containing nucleoside triphosphate hydrolases"/>
    <property type="match status" value="1"/>
</dbReference>
<name>A0ABQ1VGQ8_9RHOB</name>
<dbReference type="Gene3D" id="3.40.50.300">
    <property type="entry name" value="P-loop containing nucleotide triphosphate hydrolases"/>
    <property type="match status" value="1"/>
</dbReference>
<gene>
    <name evidence="1" type="primary">frcK</name>
    <name evidence="1" type="ORF">GCM10011402_10080</name>
</gene>
<evidence type="ECO:0000313" key="1">
    <source>
        <dbReference type="EMBL" id="GGF60060.1"/>
    </source>
</evidence>
<keyword evidence="1" id="KW-0378">Hydrolase</keyword>
<dbReference type="PANTHER" id="PTHR10285">
    <property type="entry name" value="URIDINE KINASE"/>
    <property type="match status" value="1"/>
</dbReference>
<accession>A0ABQ1VGQ8</accession>
<protein>
    <submittedName>
        <fullName evidence="1">Nucleoside triphosphate hydrolase</fullName>
    </submittedName>
</protein>
<dbReference type="Proteomes" id="UP000640509">
    <property type="component" value="Unassembled WGS sequence"/>
</dbReference>
<comment type="caution">
    <text evidence="1">The sequence shown here is derived from an EMBL/GenBank/DDBJ whole genome shotgun (WGS) entry which is preliminary data.</text>
</comment>
<dbReference type="GO" id="GO:0016787">
    <property type="term" value="F:hydrolase activity"/>
    <property type="evidence" value="ECO:0007669"/>
    <property type="project" value="UniProtKB-KW"/>
</dbReference>
<dbReference type="EMBL" id="BMIV01000002">
    <property type="protein sequence ID" value="GGF60060.1"/>
    <property type="molecule type" value="Genomic_DNA"/>
</dbReference>